<evidence type="ECO:0000313" key="4">
    <source>
        <dbReference type="Proteomes" id="UP000236151"/>
    </source>
</evidence>
<dbReference type="EMBL" id="NIOJ01000004">
    <property type="protein sequence ID" value="PNU01075.1"/>
    <property type="molecule type" value="Genomic_DNA"/>
</dbReference>
<organism evidence="3 4">
    <name type="scientific">Clostridium thermosuccinogenes</name>
    <dbReference type="NCBI Taxonomy" id="84032"/>
    <lineage>
        <taxon>Bacteria</taxon>
        <taxon>Bacillati</taxon>
        <taxon>Bacillota</taxon>
        <taxon>Clostridia</taxon>
        <taxon>Eubacteriales</taxon>
        <taxon>Clostridiaceae</taxon>
        <taxon>Clostridium</taxon>
    </lineage>
</organism>
<feature type="domain" description="DUF4438" evidence="2">
    <location>
        <begin position="159"/>
        <end position="282"/>
    </location>
</feature>
<dbReference type="Proteomes" id="UP000236151">
    <property type="component" value="Unassembled WGS sequence"/>
</dbReference>
<evidence type="ECO:0000259" key="1">
    <source>
        <dbReference type="Pfam" id="PF14505"/>
    </source>
</evidence>
<dbReference type="Gene3D" id="2.102.30.10">
    <property type="entry name" value="tm1086 (SG structure) domain"/>
    <property type="match status" value="1"/>
</dbReference>
<accession>A0A2K2FQL7</accession>
<dbReference type="KEGG" id="cthd:CDO33_05835"/>
<dbReference type="Pfam" id="PF14505">
    <property type="entry name" value="DUF4438"/>
    <property type="match status" value="1"/>
</dbReference>
<dbReference type="Gene3D" id="2.40.10.170">
    <property type="match status" value="1"/>
</dbReference>
<dbReference type="InterPro" id="IPR044910">
    <property type="entry name" value="TM_1086_SG_dom"/>
</dbReference>
<dbReference type="InterPro" id="IPR044909">
    <property type="entry name" value="TM_1086_sf"/>
</dbReference>
<dbReference type="Pfam" id="PF20999">
    <property type="entry name" value="DUF4438_C"/>
    <property type="match status" value="1"/>
</dbReference>
<protein>
    <submittedName>
        <fullName evidence="3">DUF4438 domain-containing protein</fullName>
    </submittedName>
</protein>
<name>A0A2K2FQL7_9CLOT</name>
<evidence type="ECO:0000313" key="3">
    <source>
        <dbReference type="EMBL" id="PNU01075.1"/>
    </source>
</evidence>
<dbReference type="InterPro" id="IPR048399">
    <property type="entry name" value="DUF4438_C"/>
</dbReference>
<comment type="caution">
    <text evidence="3">The sequence shown here is derived from an EMBL/GenBank/DDBJ whole genome shotgun (WGS) entry which is preliminary data.</text>
</comment>
<dbReference type="AlphaFoldDB" id="A0A2K2FQL7"/>
<sequence>MLRTNIDKLVMQSVQGCIKHPVTANPYYITGEGKPITLPAMGGITYNVKTGDPVFGWAGDHIEPGVTIKNEEDVANDALSLLSCIGNEATVISGDAKGTKGYVTGTHGGVEHVIINFDENLEKMVIGDSVMIKAWGQGLELLDYPNVKVMNISPDLFLKLGIREEDGKLKIPVAGIVPAYLMGSGIGTASSTRGDFDIMTTDMDEIKRNGLDQLRFGDIVLIKDFDSSYGRAYLKGAATVGVVIHGDCVRMGHGPGVTAIMTCKESLIESFIDKNANISTYIRGK</sequence>
<dbReference type="InterPro" id="IPR029433">
    <property type="entry name" value="DUF4438_N"/>
</dbReference>
<dbReference type="RefSeq" id="WP_103080203.1">
    <property type="nucleotide sequence ID" value="NZ_CP021850.1"/>
</dbReference>
<proteinExistence type="predicted"/>
<reference evidence="3 4" key="1">
    <citation type="submission" date="2017-06" db="EMBL/GenBank/DDBJ databases">
        <title>Investigating the central metabolism of Clostridium thermosuccinogenes.</title>
        <authorList>
            <person name="Koendjbiharie J.G."/>
            <person name="van Kranenburg R."/>
        </authorList>
    </citation>
    <scope>NUCLEOTIDE SEQUENCE [LARGE SCALE GENOMIC DNA]</scope>
    <source>
        <strain evidence="3 4">DSM 5806</strain>
    </source>
</reference>
<evidence type="ECO:0000259" key="2">
    <source>
        <dbReference type="Pfam" id="PF20999"/>
    </source>
</evidence>
<dbReference type="Gene3D" id="4.10.1180.10">
    <property type="entry name" value="tm1086 domain"/>
    <property type="match status" value="1"/>
</dbReference>
<dbReference type="OrthoDB" id="596789at2"/>
<keyword evidence="4" id="KW-1185">Reference proteome</keyword>
<gene>
    <name evidence="3" type="ORF">CDQ84_02810</name>
</gene>
<feature type="domain" description="DUF4438" evidence="1">
    <location>
        <begin position="27"/>
        <end position="157"/>
    </location>
</feature>